<gene>
    <name evidence="3" type="ORF">HH215_01065</name>
</gene>
<sequence>MKGKWYKAPALLAVALTLTLSAACTENGGNNAGESPKASPPTSASPAASPSASAPAEEDGPFGKYDPPIEVTTVRAINAGVKFREGDSYDDNVWYRNYATDLGIKVTNKWKVSDQQYKNKVLVSMVGGELPDFLVVDDQQFQTLAQAGQLADLTDLYDKYTSPLTKKSLEEAGGIKLDASRYNGRLVGIPVGGGGRDDGNMLWIRKDWLDKLGLKPPKTMDDVMKIAIAFANNDPDGNGKKDTWGLSLDYNLFGGWSALDGFFNGYHAYPFNPARGSGVNLVFLKDANGKPVFADTKPEVKTALGKLQELYKAGAINPEFTVIDGVKSGDLATQGKVGMSFGAWWIATWPVNNMKNDDPKVDWQAYPLVSADDKPAKALTTGALPRQFYVVKKEAKHPEAVFKLLNYYNDKMYGYLERGGEVEKQYTTVTENDVTYGPWAYAAIGGSFADLNQDDYRALNEAIASGDTSKLSTGMKNAYADIEKYKAGDNTLWAAEAVRQAFAILGDYKKNDLYVMSSYFGPPTETMKTKGPTLRDNEIRAFEDIITGDKPIEYFDEWVKGWHEQGGDQILQEVADGGALK</sequence>
<dbReference type="RefSeq" id="WP_169278213.1">
    <property type="nucleotide sequence ID" value="NZ_CP051680.1"/>
</dbReference>
<dbReference type="SUPFAM" id="SSF53850">
    <property type="entry name" value="Periplasmic binding protein-like II"/>
    <property type="match status" value="1"/>
</dbReference>
<proteinExistence type="predicted"/>
<accession>A0A7Z2ZJH5</accession>
<organism evidence="3 4">
    <name type="scientific">Cohnella herbarum</name>
    <dbReference type="NCBI Taxonomy" id="2728023"/>
    <lineage>
        <taxon>Bacteria</taxon>
        <taxon>Bacillati</taxon>
        <taxon>Bacillota</taxon>
        <taxon>Bacilli</taxon>
        <taxon>Bacillales</taxon>
        <taxon>Paenibacillaceae</taxon>
        <taxon>Cohnella</taxon>
    </lineage>
</organism>
<name>A0A7Z2ZJH5_9BACL</name>
<dbReference type="Proteomes" id="UP000502248">
    <property type="component" value="Chromosome"/>
</dbReference>
<keyword evidence="4" id="KW-1185">Reference proteome</keyword>
<dbReference type="AlphaFoldDB" id="A0A7Z2ZJH5"/>
<dbReference type="Gene3D" id="3.40.190.10">
    <property type="entry name" value="Periplasmic binding protein-like II"/>
    <property type="match status" value="2"/>
</dbReference>
<feature type="signal peptide" evidence="2">
    <location>
        <begin position="1"/>
        <end position="22"/>
    </location>
</feature>
<dbReference type="PROSITE" id="PS51257">
    <property type="entry name" value="PROKAR_LIPOPROTEIN"/>
    <property type="match status" value="1"/>
</dbReference>
<keyword evidence="2" id="KW-0732">Signal</keyword>
<dbReference type="PANTHER" id="PTHR43649">
    <property type="entry name" value="ARABINOSE-BINDING PROTEIN-RELATED"/>
    <property type="match status" value="1"/>
</dbReference>
<dbReference type="PANTHER" id="PTHR43649:SF12">
    <property type="entry name" value="DIACETYLCHITOBIOSE BINDING PROTEIN DASA"/>
    <property type="match status" value="1"/>
</dbReference>
<feature type="compositionally biased region" description="Low complexity" evidence="1">
    <location>
        <begin position="35"/>
        <end position="55"/>
    </location>
</feature>
<feature type="chain" id="PRO_5039059214" evidence="2">
    <location>
        <begin position="23"/>
        <end position="581"/>
    </location>
</feature>
<evidence type="ECO:0000313" key="4">
    <source>
        <dbReference type="Proteomes" id="UP000502248"/>
    </source>
</evidence>
<evidence type="ECO:0000313" key="3">
    <source>
        <dbReference type="EMBL" id="QJD81908.1"/>
    </source>
</evidence>
<dbReference type="InterPro" id="IPR050490">
    <property type="entry name" value="Bact_solute-bd_prot1"/>
</dbReference>
<protein>
    <submittedName>
        <fullName evidence="3">Extracellular solute-binding protein</fullName>
    </submittedName>
</protein>
<evidence type="ECO:0000256" key="1">
    <source>
        <dbReference type="SAM" id="MobiDB-lite"/>
    </source>
</evidence>
<evidence type="ECO:0000256" key="2">
    <source>
        <dbReference type="SAM" id="SignalP"/>
    </source>
</evidence>
<dbReference type="EMBL" id="CP051680">
    <property type="protein sequence ID" value="QJD81908.1"/>
    <property type="molecule type" value="Genomic_DNA"/>
</dbReference>
<reference evidence="3 4" key="1">
    <citation type="submission" date="2020-04" db="EMBL/GenBank/DDBJ databases">
        <title>Genome sequencing of novel species.</title>
        <authorList>
            <person name="Heo J."/>
            <person name="Kim S.-J."/>
            <person name="Kim J.-S."/>
            <person name="Hong S.-B."/>
            <person name="Kwon S.-W."/>
        </authorList>
    </citation>
    <scope>NUCLEOTIDE SEQUENCE [LARGE SCALE GENOMIC DNA]</scope>
    <source>
        <strain evidence="3 4">MFER-1</strain>
    </source>
</reference>
<feature type="region of interest" description="Disordered" evidence="1">
    <location>
        <begin position="27"/>
        <end position="67"/>
    </location>
</feature>
<dbReference type="KEGG" id="cheb:HH215_01065"/>